<feature type="compositionally biased region" description="Low complexity" evidence="1">
    <location>
        <begin position="23"/>
        <end position="32"/>
    </location>
</feature>
<sequence length="534" mass="57898">MPLSREPSLRNWMKWSSGSDKLNASPAAANNGPAEIIHLGGSRLEAPLIVLPVTTPEDRRLTAWPCGPPPVPPPAGLARAKTDAAALGRRQQSEPETAEPTTKSHPPSLTLRPAPGRSQDQNVDSFAFMSPPMSATTGYHASFFPQRPQEPEDEHAGDRSPASTASVTSSRVSSVRPPPPLRTRDALASPLTPATSVASAPKTAPLQINTDSFYFGEASPDMLSVVSSPGGRRPLHTKSPSHSGHFPARSSSKGPNSQPKHLRRSRSAVDNNRKYQGEQSPMSTSQDAQDDRGLTWPLSPIPFEDGYSQSSPSSPSGTIPPSSADVPQVVVVDYPPPRNSPPKRPLPKIISIPAPYAEKKKPQIDTNGDERSQATTTPRQPRHTTQERLWLHRNYRGEAAFLAAWGLNIELEQEREEGKSILQELMQAEDDDVEGSLIGTRLQARQHSPAGDWTNSPSTTSLDEAGLHVIEEEDTKSPRSTAPDKTPSATRYAPTNRRGGPSSSRNRVPPPRGHYRSESETSVLGSYLETWGER</sequence>
<accession>A0A136J0Q7</accession>
<feature type="compositionally biased region" description="Pro residues" evidence="1">
    <location>
        <begin position="66"/>
        <end position="75"/>
    </location>
</feature>
<feature type="region of interest" description="Disordered" evidence="1">
    <location>
        <begin position="433"/>
        <end position="534"/>
    </location>
</feature>
<keyword evidence="3" id="KW-1185">Reference proteome</keyword>
<dbReference type="InParanoid" id="A0A136J0Q7"/>
<feature type="region of interest" description="Disordered" evidence="1">
    <location>
        <begin position="221"/>
        <end position="386"/>
    </location>
</feature>
<evidence type="ECO:0000256" key="1">
    <source>
        <dbReference type="SAM" id="MobiDB-lite"/>
    </source>
</evidence>
<evidence type="ECO:0000313" key="3">
    <source>
        <dbReference type="Proteomes" id="UP000070501"/>
    </source>
</evidence>
<feature type="compositionally biased region" description="Pro residues" evidence="1">
    <location>
        <begin position="334"/>
        <end position="344"/>
    </location>
</feature>
<reference evidence="3" key="1">
    <citation type="submission" date="2016-02" db="EMBL/GenBank/DDBJ databases">
        <title>Draft genome sequence of Microdochium bolleyi, a fungal endophyte of beachgrass.</title>
        <authorList>
            <consortium name="DOE Joint Genome Institute"/>
            <person name="David A.S."/>
            <person name="May G."/>
            <person name="Haridas S."/>
            <person name="Lim J."/>
            <person name="Wang M."/>
            <person name="Labutti K."/>
            <person name="Lipzen A."/>
            <person name="Barry K."/>
            <person name="Grigoriev I.V."/>
        </authorList>
    </citation>
    <scope>NUCLEOTIDE SEQUENCE [LARGE SCALE GENOMIC DNA]</scope>
    <source>
        <strain evidence="3">J235TASD1</strain>
    </source>
</reference>
<feature type="compositionally biased region" description="Polar residues" evidence="1">
    <location>
        <begin position="453"/>
        <end position="462"/>
    </location>
</feature>
<feature type="compositionally biased region" description="Low complexity" evidence="1">
    <location>
        <begin position="494"/>
        <end position="507"/>
    </location>
</feature>
<feature type="compositionally biased region" description="Polar residues" evidence="1">
    <location>
        <begin position="277"/>
        <end position="287"/>
    </location>
</feature>
<dbReference type="EMBL" id="KQ964251">
    <property type="protein sequence ID" value="KXJ90778.1"/>
    <property type="molecule type" value="Genomic_DNA"/>
</dbReference>
<feature type="compositionally biased region" description="Polar residues" evidence="1">
    <location>
        <begin position="249"/>
        <end position="259"/>
    </location>
</feature>
<feature type="region of interest" description="Disordered" evidence="1">
    <location>
        <begin position="1"/>
        <end position="32"/>
    </location>
</feature>
<dbReference type="Proteomes" id="UP000070501">
    <property type="component" value="Unassembled WGS sequence"/>
</dbReference>
<evidence type="ECO:0000313" key="2">
    <source>
        <dbReference type="EMBL" id="KXJ90778.1"/>
    </source>
</evidence>
<feature type="compositionally biased region" description="Low complexity" evidence="1">
    <location>
        <begin position="308"/>
        <end position="333"/>
    </location>
</feature>
<organism evidence="2 3">
    <name type="scientific">Microdochium bolleyi</name>
    <dbReference type="NCBI Taxonomy" id="196109"/>
    <lineage>
        <taxon>Eukaryota</taxon>
        <taxon>Fungi</taxon>
        <taxon>Dikarya</taxon>
        <taxon>Ascomycota</taxon>
        <taxon>Pezizomycotina</taxon>
        <taxon>Sordariomycetes</taxon>
        <taxon>Xylariomycetidae</taxon>
        <taxon>Xylariales</taxon>
        <taxon>Microdochiaceae</taxon>
        <taxon>Microdochium</taxon>
    </lineage>
</organism>
<name>A0A136J0Q7_9PEZI</name>
<proteinExistence type="predicted"/>
<gene>
    <name evidence="2" type="ORF">Micbo1qcDRAFT_163402</name>
</gene>
<protein>
    <submittedName>
        <fullName evidence="2">Uncharacterized protein</fullName>
    </submittedName>
</protein>
<dbReference type="OrthoDB" id="4232400at2759"/>
<feature type="compositionally biased region" description="Low complexity" evidence="1">
    <location>
        <begin position="159"/>
        <end position="175"/>
    </location>
</feature>
<feature type="region of interest" description="Disordered" evidence="1">
    <location>
        <begin position="61"/>
        <end position="206"/>
    </location>
</feature>
<feature type="compositionally biased region" description="Basic and acidic residues" evidence="1">
    <location>
        <begin position="357"/>
        <end position="372"/>
    </location>
</feature>
<dbReference type="AlphaFoldDB" id="A0A136J0Q7"/>